<dbReference type="NCBIfam" id="TIGR03544">
    <property type="entry name" value="DivI1A_domain"/>
    <property type="match status" value="1"/>
</dbReference>
<evidence type="ECO:0000256" key="3">
    <source>
        <dbReference type="ARBA" id="ARBA00018787"/>
    </source>
</evidence>
<feature type="compositionally biased region" description="Basic and acidic residues" evidence="9">
    <location>
        <begin position="152"/>
        <end position="181"/>
    </location>
</feature>
<dbReference type="PANTHER" id="PTHR35794:SF2">
    <property type="entry name" value="CELL DIVISION PROTEIN DIVIVA"/>
    <property type="match status" value="1"/>
</dbReference>
<dbReference type="OrthoDB" id="9815492at2"/>
<feature type="region of interest" description="Disordered" evidence="9">
    <location>
        <begin position="246"/>
        <end position="293"/>
    </location>
</feature>
<keyword evidence="7" id="KW-0131">Cell cycle</keyword>
<protein>
    <recommendedName>
        <fullName evidence="3">Cell wall synthesis protein Wag31</fullName>
    </recommendedName>
    <alternativeName>
        <fullName evidence="8">Antigen 84</fullName>
    </alternativeName>
</protein>
<feature type="compositionally biased region" description="Low complexity" evidence="9">
    <location>
        <begin position="105"/>
        <end position="118"/>
    </location>
</feature>
<gene>
    <name evidence="10" type="ORF">SAMN04489747_3641</name>
</gene>
<evidence type="ECO:0000256" key="8">
    <source>
        <dbReference type="ARBA" id="ARBA00031737"/>
    </source>
</evidence>
<dbReference type="STRING" id="675864.SAMN04489747_3641"/>
<organism evidence="10 11">
    <name type="scientific">Auraticoccus monumenti</name>
    <dbReference type="NCBI Taxonomy" id="675864"/>
    <lineage>
        <taxon>Bacteria</taxon>
        <taxon>Bacillati</taxon>
        <taxon>Actinomycetota</taxon>
        <taxon>Actinomycetes</taxon>
        <taxon>Propionibacteriales</taxon>
        <taxon>Propionibacteriaceae</taxon>
        <taxon>Auraticoccus</taxon>
    </lineage>
</organism>
<evidence type="ECO:0000256" key="4">
    <source>
        <dbReference type="ARBA" id="ARBA00022490"/>
    </source>
</evidence>
<name>A0A1G7DLE4_9ACTN</name>
<keyword evidence="6" id="KW-0175">Coiled coil</keyword>
<dbReference type="AlphaFoldDB" id="A0A1G7DLE4"/>
<evidence type="ECO:0000256" key="2">
    <source>
        <dbReference type="ARBA" id="ARBA00009008"/>
    </source>
</evidence>
<evidence type="ECO:0000256" key="9">
    <source>
        <dbReference type="SAM" id="MobiDB-lite"/>
    </source>
</evidence>
<comment type="subcellular location">
    <subcellularLocation>
        <location evidence="1">Cytoplasm</location>
    </subcellularLocation>
</comment>
<dbReference type="GO" id="GO:0051301">
    <property type="term" value="P:cell division"/>
    <property type="evidence" value="ECO:0007669"/>
    <property type="project" value="UniProtKB-KW"/>
</dbReference>
<proteinExistence type="inferred from homology"/>
<dbReference type="RefSeq" id="WP_090595469.1">
    <property type="nucleotide sequence ID" value="NZ_LT629688.1"/>
</dbReference>
<evidence type="ECO:0000256" key="5">
    <source>
        <dbReference type="ARBA" id="ARBA00022618"/>
    </source>
</evidence>
<dbReference type="SUPFAM" id="SSF58113">
    <property type="entry name" value="Apolipoprotein A-I"/>
    <property type="match status" value="1"/>
</dbReference>
<evidence type="ECO:0000256" key="7">
    <source>
        <dbReference type="ARBA" id="ARBA00023306"/>
    </source>
</evidence>
<keyword evidence="11" id="KW-1185">Reference proteome</keyword>
<sequence length="293" mass="32007">MTLTLDEVRNTKFHMARRAGYEVTDVDLFVDRVEASFAQLVEENQMLKRQIEALKSSQGDAPLSDEDGADDTVRQQPPAKQQAPAAAAPAPEAAAPAEDEDEDGTSVTVGTGPQQVVVRTPADASPWAAKIVQNAAEDAERWMAEAAAGAKETVESARREAHEITTDARTKAERVESEARVNAERLRNEAAAKASEVDRQVEERRSTLFTQLEQQRDGLQAAVRELADFEAEYRRSFTTQLEEQLSALKNGSSRPASTPALLEDEGDEQTPAGRRGHDQSSTPRLDALIRDNG</sequence>
<feature type="region of interest" description="Disordered" evidence="9">
    <location>
        <begin position="146"/>
        <end position="181"/>
    </location>
</feature>
<feature type="compositionally biased region" description="Polar residues" evidence="9">
    <location>
        <begin position="246"/>
        <end position="256"/>
    </location>
</feature>
<feature type="region of interest" description="Disordered" evidence="9">
    <location>
        <begin position="55"/>
        <end position="121"/>
    </location>
</feature>
<evidence type="ECO:0000313" key="10">
    <source>
        <dbReference type="EMBL" id="SDE52339.1"/>
    </source>
</evidence>
<evidence type="ECO:0000256" key="6">
    <source>
        <dbReference type="ARBA" id="ARBA00023054"/>
    </source>
</evidence>
<dbReference type="PANTHER" id="PTHR35794">
    <property type="entry name" value="CELL DIVISION PROTEIN DIVIVA"/>
    <property type="match status" value="1"/>
</dbReference>
<dbReference type="Proteomes" id="UP000198546">
    <property type="component" value="Chromosome i"/>
</dbReference>
<evidence type="ECO:0000256" key="1">
    <source>
        <dbReference type="ARBA" id="ARBA00004496"/>
    </source>
</evidence>
<comment type="similarity">
    <text evidence="2">Belongs to the DivIVA family.</text>
</comment>
<evidence type="ECO:0000313" key="11">
    <source>
        <dbReference type="Proteomes" id="UP000198546"/>
    </source>
</evidence>
<dbReference type="Gene3D" id="6.10.250.660">
    <property type="match status" value="1"/>
</dbReference>
<dbReference type="InterPro" id="IPR007793">
    <property type="entry name" value="DivIVA_fam"/>
</dbReference>
<dbReference type="InterPro" id="IPR019933">
    <property type="entry name" value="DivIVA_domain"/>
</dbReference>
<feature type="compositionally biased region" description="Low complexity" evidence="9">
    <location>
        <begin position="75"/>
        <end position="96"/>
    </location>
</feature>
<keyword evidence="5" id="KW-0132">Cell division</keyword>
<keyword evidence="4" id="KW-0963">Cytoplasm</keyword>
<dbReference type="EMBL" id="LT629688">
    <property type="protein sequence ID" value="SDE52339.1"/>
    <property type="molecule type" value="Genomic_DNA"/>
</dbReference>
<dbReference type="GO" id="GO:0005737">
    <property type="term" value="C:cytoplasm"/>
    <property type="evidence" value="ECO:0007669"/>
    <property type="project" value="UniProtKB-SubCell"/>
</dbReference>
<reference evidence="10 11" key="1">
    <citation type="submission" date="2016-10" db="EMBL/GenBank/DDBJ databases">
        <authorList>
            <person name="de Groot N.N."/>
        </authorList>
    </citation>
    <scope>NUCLEOTIDE SEQUENCE [LARGE SCALE GENOMIC DNA]</scope>
    <source>
        <strain evidence="10 11">MON 2.2</strain>
    </source>
</reference>
<accession>A0A1G7DLE4</accession>